<feature type="transmembrane region" description="Helical" evidence="17">
    <location>
        <begin position="119"/>
        <end position="141"/>
    </location>
</feature>
<dbReference type="GO" id="GO:0009252">
    <property type="term" value="P:peptidoglycan biosynthetic process"/>
    <property type="evidence" value="ECO:0007669"/>
    <property type="project" value="UniProtKB-KW"/>
</dbReference>
<evidence type="ECO:0000256" key="14">
    <source>
        <dbReference type="ARBA" id="ARBA00032707"/>
    </source>
</evidence>
<evidence type="ECO:0000256" key="13">
    <source>
        <dbReference type="ARBA" id="ARBA00023316"/>
    </source>
</evidence>
<dbReference type="GO" id="GO:0046677">
    <property type="term" value="P:response to antibiotic"/>
    <property type="evidence" value="ECO:0007669"/>
    <property type="project" value="UniProtKB-UniRule"/>
</dbReference>
<keyword evidence="6 17" id="KW-0812">Transmembrane</keyword>
<feature type="transmembrane region" description="Helical" evidence="17">
    <location>
        <begin position="41"/>
        <end position="60"/>
    </location>
</feature>
<comment type="miscellaneous">
    <text evidence="17">Bacitracin is thought to be involved in the inhibition of peptidoglycan synthesis by sequestering undecaprenyl diphosphate, thereby reducing the pool of lipid carrier available.</text>
</comment>
<evidence type="ECO:0000256" key="9">
    <source>
        <dbReference type="ARBA" id="ARBA00022984"/>
    </source>
</evidence>
<evidence type="ECO:0000256" key="2">
    <source>
        <dbReference type="ARBA" id="ARBA00010621"/>
    </source>
</evidence>
<feature type="transmembrane region" description="Helical" evidence="17">
    <location>
        <begin position="6"/>
        <end position="29"/>
    </location>
</feature>
<evidence type="ECO:0000256" key="5">
    <source>
        <dbReference type="ARBA" id="ARBA00022475"/>
    </source>
</evidence>
<evidence type="ECO:0000256" key="1">
    <source>
        <dbReference type="ARBA" id="ARBA00004651"/>
    </source>
</evidence>
<evidence type="ECO:0000313" key="18">
    <source>
        <dbReference type="EMBL" id="QNO16483.1"/>
    </source>
</evidence>
<dbReference type="HAMAP" id="MF_01006">
    <property type="entry name" value="Undec_diphosphatase"/>
    <property type="match status" value="1"/>
</dbReference>
<feature type="transmembrane region" description="Helical" evidence="17">
    <location>
        <begin position="193"/>
        <end position="213"/>
    </location>
</feature>
<gene>
    <name evidence="17" type="primary">uppP</name>
    <name evidence="18" type="ORF">HYG86_17735</name>
</gene>
<evidence type="ECO:0000256" key="4">
    <source>
        <dbReference type="ARBA" id="ARBA00021581"/>
    </source>
</evidence>
<evidence type="ECO:0000256" key="15">
    <source>
        <dbReference type="ARBA" id="ARBA00032932"/>
    </source>
</evidence>
<keyword evidence="8 17" id="KW-0133">Cell shape</keyword>
<keyword evidence="11 17" id="KW-0472">Membrane</keyword>
<name>A0A7G9WCS1_ALKCA</name>
<keyword evidence="12 17" id="KW-0046">Antibiotic resistance</keyword>
<dbReference type="Pfam" id="PF02673">
    <property type="entry name" value="BacA"/>
    <property type="match status" value="1"/>
</dbReference>
<evidence type="ECO:0000256" key="6">
    <source>
        <dbReference type="ARBA" id="ARBA00022692"/>
    </source>
</evidence>
<keyword evidence="19" id="KW-1185">Reference proteome</keyword>
<comment type="subcellular location">
    <subcellularLocation>
        <location evidence="1 17">Cell membrane</location>
        <topology evidence="1 17">Multi-pass membrane protein</topology>
    </subcellularLocation>
</comment>
<reference evidence="18 19" key="1">
    <citation type="submission" date="2020-07" db="EMBL/GenBank/DDBJ databases">
        <title>Alkalicella. sp. LB2 genome.</title>
        <authorList>
            <person name="Postec A."/>
            <person name="Quemeneur M."/>
        </authorList>
    </citation>
    <scope>NUCLEOTIDE SEQUENCE [LARGE SCALE GENOMIC DNA]</scope>
    <source>
        <strain evidence="18 19">LB2</strain>
    </source>
</reference>
<dbReference type="EC" id="3.6.1.27" evidence="3 17"/>
<evidence type="ECO:0000256" key="11">
    <source>
        <dbReference type="ARBA" id="ARBA00023136"/>
    </source>
</evidence>
<feature type="transmembrane region" description="Helical" evidence="17">
    <location>
        <begin position="256"/>
        <end position="273"/>
    </location>
</feature>
<dbReference type="EMBL" id="CP058559">
    <property type="protein sequence ID" value="QNO16483.1"/>
    <property type="molecule type" value="Genomic_DNA"/>
</dbReference>
<evidence type="ECO:0000256" key="10">
    <source>
        <dbReference type="ARBA" id="ARBA00022989"/>
    </source>
</evidence>
<sequence>MSIIEAIIVGIVQGLTEFIPISSSAHIILAQEILGVKQPGITFEVVVHVGTLFSVFWVFWDDIFKLIKAFFSIPKALINKNSFESLKRKDERNFIYMLIIATIPTGVFGLVFKDFFSSVYSYTKVIGLTLLVTGGILYLSQKMASGYKKDGEISLWDGLIIGLFQSLAIFPGISRSGSTIAGALFRKLDRETAIRFSFILSIPAILGATVLEVNEAIAQGFDSSLAIPYLAGLVFSAISGVIAIKWLVALLNKGKMHYFSYYCWVVGVLVLIFF</sequence>
<dbReference type="RefSeq" id="WP_213166874.1">
    <property type="nucleotide sequence ID" value="NZ_CP058559.1"/>
</dbReference>
<keyword evidence="9 17" id="KW-0573">Peptidoglycan synthesis</keyword>
<evidence type="ECO:0000256" key="8">
    <source>
        <dbReference type="ARBA" id="ARBA00022960"/>
    </source>
</evidence>
<keyword evidence="13 17" id="KW-0961">Cell wall biogenesis/degradation</keyword>
<accession>A0A7G9WCS1</accession>
<dbReference type="InterPro" id="IPR003824">
    <property type="entry name" value="UppP"/>
</dbReference>
<evidence type="ECO:0000256" key="17">
    <source>
        <dbReference type="HAMAP-Rule" id="MF_01006"/>
    </source>
</evidence>
<feature type="transmembrane region" description="Helical" evidence="17">
    <location>
        <begin position="225"/>
        <end position="244"/>
    </location>
</feature>
<proteinExistence type="inferred from homology"/>
<keyword evidence="5 17" id="KW-1003">Cell membrane</keyword>
<dbReference type="Proteomes" id="UP000516160">
    <property type="component" value="Chromosome"/>
</dbReference>
<keyword evidence="10 17" id="KW-1133">Transmembrane helix</keyword>
<feature type="transmembrane region" description="Helical" evidence="17">
    <location>
        <begin position="94"/>
        <end position="112"/>
    </location>
</feature>
<dbReference type="PANTHER" id="PTHR30622:SF2">
    <property type="entry name" value="UNDECAPRENYL-DIPHOSPHATASE"/>
    <property type="match status" value="1"/>
</dbReference>
<protein>
    <recommendedName>
        <fullName evidence="4 17">Undecaprenyl-diphosphatase</fullName>
        <ecNumber evidence="3 17">3.6.1.27</ecNumber>
    </recommendedName>
    <alternativeName>
        <fullName evidence="15 17">Bacitracin resistance protein</fullName>
    </alternativeName>
    <alternativeName>
        <fullName evidence="14 17">Undecaprenyl pyrophosphate phosphatase</fullName>
    </alternativeName>
</protein>
<dbReference type="KEGG" id="acae:HYG86_17735"/>
<dbReference type="GO" id="GO:0005886">
    <property type="term" value="C:plasma membrane"/>
    <property type="evidence" value="ECO:0007669"/>
    <property type="project" value="UniProtKB-SubCell"/>
</dbReference>
<evidence type="ECO:0000313" key="19">
    <source>
        <dbReference type="Proteomes" id="UP000516160"/>
    </source>
</evidence>
<evidence type="ECO:0000256" key="7">
    <source>
        <dbReference type="ARBA" id="ARBA00022801"/>
    </source>
</evidence>
<evidence type="ECO:0000256" key="3">
    <source>
        <dbReference type="ARBA" id="ARBA00012374"/>
    </source>
</evidence>
<dbReference type="GO" id="GO:0071555">
    <property type="term" value="P:cell wall organization"/>
    <property type="evidence" value="ECO:0007669"/>
    <property type="project" value="UniProtKB-KW"/>
</dbReference>
<dbReference type="PANTHER" id="PTHR30622">
    <property type="entry name" value="UNDECAPRENYL-DIPHOSPHATASE"/>
    <property type="match status" value="1"/>
</dbReference>
<comment type="similarity">
    <text evidence="2 17">Belongs to the UppP family.</text>
</comment>
<evidence type="ECO:0000256" key="16">
    <source>
        <dbReference type="ARBA" id="ARBA00047594"/>
    </source>
</evidence>
<evidence type="ECO:0000256" key="12">
    <source>
        <dbReference type="ARBA" id="ARBA00023251"/>
    </source>
</evidence>
<dbReference type="GO" id="GO:0008360">
    <property type="term" value="P:regulation of cell shape"/>
    <property type="evidence" value="ECO:0007669"/>
    <property type="project" value="UniProtKB-KW"/>
</dbReference>
<organism evidence="18 19">
    <name type="scientific">Alkalicella caledoniensis</name>
    <dbReference type="NCBI Taxonomy" id="2731377"/>
    <lineage>
        <taxon>Bacteria</taxon>
        <taxon>Bacillati</taxon>
        <taxon>Bacillota</taxon>
        <taxon>Clostridia</taxon>
        <taxon>Eubacteriales</taxon>
        <taxon>Proteinivoracaceae</taxon>
        <taxon>Alkalicella</taxon>
    </lineage>
</organism>
<keyword evidence="7 17" id="KW-0378">Hydrolase</keyword>
<dbReference type="GO" id="GO:0050380">
    <property type="term" value="F:undecaprenyl-diphosphatase activity"/>
    <property type="evidence" value="ECO:0007669"/>
    <property type="project" value="UniProtKB-UniRule"/>
</dbReference>
<comment type="function">
    <text evidence="17">Catalyzes the dephosphorylation of undecaprenyl diphosphate (UPP). Confers resistance to bacitracin.</text>
</comment>
<comment type="catalytic activity">
    <reaction evidence="16 17">
        <text>di-trans,octa-cis-undecaprenyl diphosphate + H2O = di-trans,octa-cis-undecaprenyl phosphate + phosphate + H(+)</text>
        <dbReference type="Rhea" id="RHEA:28094"/>
        <dbReference type="ChEBI" id="CHEBI:15377"/>
        <dbReference type="ChEBI" id="CHEBI:15378"/>
        <dbReference type="ChEBI" id="CHEBI:43474"/>
        <dbReference type="ChEBI" id="CHEBI:58405"/>
        <dbReference type="ChEBI" id="CHEBI:60392"/>
        <dbReference type="EC" id="3.6.1.27"/>
    </reaction>
</comment>
<dbReference type="AlphaFoldDB" id="A0A7G9WCS1"/>